<dbReference type="GO" id="GO:0015344">
    <property type="term" value="F:siderophore uptake transmembrane transporter activity"/>
    <property type="evidence" value="ECO:0007669"/>
    <property type="project" value="TreeGrafter"/>
</dbReference>
<evidence type="ECO:0000256" key="8">
    <source>
        <dbReference type="ARBA" id="ARBA00023077"/>
    </source>
</evidence>
<evidence type="ECO:0000259" key="16">
    <source>
        <dbReference type="Pfam" id="PF00593"/>
    </source>
</evidence>
<keyword evidence="7" id="KW-0406">Ion transport</keyword>
<evidence type="ECO:0000256" key="13">
    <source>
        <dbReference type="PROSITE-ProRule" id="PRU10143"/>
    </source>
</evidence>
<keyword evidence="5 12" id="KW-0812">Transmembrane</keyword>
<keyword evidence="11 12" id="KW-0998">Cell outer membrane</keyword>
<keyword evidence="8 13" id="KW-0798">TonB box</keyword>
<evidence type="ECO:0000256" key="1">
    <source>
        <dbReference type="ARBA" id="ARBA00004571"/>
    </source>
</evidence>
<dbReference type="PROSITE" id="PS52016">
    <property type="entry name" value="TONB_DEPENDENT_REC_3"/>
    <property type="match status" value="1"/>
</dbReference>
<evidence type="ECO:0000256" key="2">
    <source>
        <dbReference type="ARBA" id="ARBA00009810"/>
    </source>
</evidence>
<evidence type="ECO:0000313" key="18">
    <source>
        <dbReference type="EMBL" id="CAB3880056.1"/>
    </source>
</evidence>
<feature type="domain" description="TonB-dependent receptor-like beta-barrel" evidence="16">
    <location>
        <begin position="304"/>
        <end position="723"/>
    </location>
</feature>
<evidence type="ECO:0000256" key="6">
    <source>
        <dbReference type="ARBA" id="ARBA00022729"/>
    </source>
</evidence>
<keyword evidence="3 12" id="KW-0813">Transport</keyword>
<dbReference type="PANTHER" id="PTHR30069">
    <property type="entry name" value="TONB-DEPENDENT OUTER MEMBRANE RECEPTOR"/>
    <property type="match status" value="1"/>
</dbReference>
<feature type="region of interest" description="Disordered" evidence="15">
    <location>
        <begin position="1"/>
        <end position="31"/>
    </location>
</feature>
<dbReference type="PANTHER" id="PTHR30069:SF53">
    <property type="entry name" value="COLICIN I RECEPTOR-RELATED"/>
    <property type="match status" value="1"/>
</dbReference>
<dbReference type="Gene3D" id="2.40.170.20">
    <property type="entry name" value="TonB-dependent receptor, beta-barrel domain"/>
    <property type="match status" value="1"/>
</dbReference>
<evidence type="ECO:0000256" key="7">
    <source>
        <dbReference type="ARBA" id="ARBA00023065"/>
    </source>
</evidence>
<dbReference type="InterPro" id="IPR010916">
    <property type="entry name" value="TonB_box_CS"/>
</dbReference>
<keyword evidence="6" id="KW-0732">Signal</keyword>
<keyword evidence="4 12" id="KW-1134">Transmembrane beta strand</keyword>
<dbReference type="AlphaFoldDB" id="A0A6S7D5X4"/>
<dbReference type="InterPro" id="IPR036942">
    <property type="entry name" value="Beta-barrel_TonB_sf"/>
</dbReference>
<feature type="compositionally biased region" description="Low complexity" evidence="15">
    <location>
        <begin position="13"/>
        <end position="27"/>
    </location>
</feature>
<organism evidence="18 19">
    <name type="scientific">Achromobacter piechaudii</name>
    <dbReference type="NCBI Taxonomy" id="72556"/>
    <lineage>
        <taxon>Bacteria</taxon>
        <taxon>Pseudomonadati</taxon>
        <taxon>Pseudomonadota</taxon>
        <taxon>Betaproteobacteria</taxon>
        <taxon>Burkholderiales</taxon>
        <taxon>Alcaligenaceae</taxon>
        <taxon>Achromobacter</taxon>
    </lineage>
</organism>
<dbReference type="SUPFAM" id="SSF56935">
    <property type="entry name" value="Porins"/>
    <property type="match status" value="1"/>
</dbReference>
<evidence type="ECO:0000259" key="17">
    <source>
        <dbReference type="Pfam" id="PF07715"/>
    </source>
</evidence>
<feature type="domain" description="TonB-dependent receptor plug" evidence="17">
    <location>
        <begin position="86"/>
        <end position="199"/>
    </location>
</feature>
<protein>
    <submittedName>
        <fullName evidence="18">Colicin I receptor</fullName>
    </submittedName>
</protein>
<dbReference type="Pfam" id="PF07715">
    <property type="entry name" value="Plug"/>
    <property type="match status" value="1"/>
</dbReference>
<reference evidence="18 19" key="1">
    <citation type="submission" date="2020-04" db="EMBL/GenBank/DDBJ databases">
        <authorList>
            <person name="De Canck E."/>
        </authorList>
    </citation>
    <scope>NUCLEOTIDE SEQUENCE [LARGE SCALE GENOMIC DNA]</scope>
    <source>
        <strain evidence="18 19">LMG 1861</strain>
    </source>
</reference>
<evidence type="ECO:0000256" key="14">
    <source>
        <dbReference type="RuleBase" id="RU003357"/>
    </source>
</evidence>
<dbReference type="PROSITE" id="PS00430">
    <property type="entry name" value="TONB_DEPENDENT_REC_1"/>
    <property type="match status" value="1"/>
</dbReference>
<dbReference type="InterPro" id="IPR037066">
    <property type="entry name" value="Plug_dom_sf"/>
</dbReference>
<evidence type="ECO:0000313" key="19">
    <source>
        <dbReference type="Proteomes" id="UP000494105"/>
    </source>
</evidence>
<evidence type="ECO:0000256" key="15">
    <source>
        <dbReference type="SAM" id="MobiDB-lite"/>
    </source>
</evidence>
<dbReference type="Proteomes" id="UP000494105">
    <property type="component" value="Unassembled WGS sequence"/>
</dbReference>
<feature type="short sequence motif" description="TonB box" evidence="13">
    <location>
        <begin position="74"/>
        <end position="80"/>
    </location>
</feature>
<evidence type="ECO:0000256" key="3">
    <source>
        <dbReference type="ARBA" id="ARBA00022448"/>
    </source>
</evidence>
<name>A0A6S7D5X4_9BURK</name>
<accession>A0A6S7D5X4</accession>
<evidence type="ECO:0000256" key="10">
    <source>
        <dbReference type="ARBA" id="ARBA00023170"/>
    </source>
</evidence>
<dbReference type="RefSeq" id="WP_244976700.1">
    <property type="nucleotide sequence ID" value="NZ_CADILD010000002.1"/>
</dbReference>
<evidence type="ECO:0000256" key="9">
    <source>
        <dbReference type="ARBA" id="ARBA00023136"/>
    </source>
</evidence>
<dbReference type="Gene3D" id="2.170.130.10">
    <property type="entry name" value="TonB-dependent receptor, plug domain"/>
    <property type="match status" value="1"/>
</dbReference>
<dbReference type="CDD" id="cd01347">
    <property type="entry name" value="ligand_gated_channel"/>
    <property type="match status" value="1"/>
</dbReference>
<dbReference type="GO" id="GO:0009279">
    <property type="term" value="C:cell outer membrane"/>
    <property type="evidence" value="ECO:0007669"/>
    <property type="project" value="UniProtKB-SubCell"/>
</dbReference>
<comment type="subcellular location">
    <subcellularLocation>
        <location evidence="1 12">Cell outer membrane</location>
        <topology evidence="1 12">Multi-pass membrane protein</topology>
    </subcellularLocation>
</comment>
<dbReference type="GO" id="GO:0044718">
    <property type="term" value="P:siderophore transmembrane transport"/>
    <property type="evidence" value="ECO:0007669"/>
    <property type="project" value="TreeGrafter"/>
</dbReference>
<evidence type="ECO:0000256" key="4">
    <source>
        <dbReference type="ARBA" id="ARBA00022452"/>
    </source>
</evidence>
<dbReference type="InterPro" id="IPR012910">
    <property type="entry name" value="Plug_dom"/>
</dbReference>
<evidence type="ECO:0000256" key="12">
    <source>
        <dbReference type="PROSITE-ProRule" id="PRU01360"/>
    </source>
</evidence>
<evidence type="ECO:0000256" key="5">
    <source>
        <dbReference type="ARBA" id="ARBA00022692"/>
    </source>
</evidence>
<keyword evidence="9 12" id="KW-0472">Membrane</keyword>
<dbReference type="Pfam" id="PF00593">
    <property type="entry name" value="TonB_dep_Rec_b-barrel"/>
    <property type="match status" value="1"/>
</dbReference>
<comment type="similarity">
    <text evidence="2 12 14">Belongs to the TonB-dependent receptor family.</text>
</comment>
<keyword evidence="10 18" id="KW-0675">Receptor</keyword>
<gene>
    <name evidence="18" type="primary">cirA_2</name>
    <name evidence="18" type="ORF">LMG1861_03225</name>
</gene>
<dbReference type="InterPro" id="IPR039426">
    <property type="entry name" value="TonB-dep_rcpt-like"/>
</dbReference>
<dbReference type="InterPro" id="IPR000531">
    <property type="entry name" value="Beta-barrel_TonB"/>
</dbReference>
<proteinExistence type="inferred from homology"/>
<sequence>MSLISSPRQIRLQDQANPSNASNADPAGRASRRALPPAFRLSALALAIIAPCAAQAQNATRSLEDTMGVAQLDTVVVTASGFEQEIKNAPASISVITREQLETRPFHNLADAVADVEGVTVERGGKAGGMNISIRGLPSDYTLVLVDGKRLNQNSSGARPNGFGDVDTNFIPPMAAIERIEVVRGPMSTLYGSDAMGGVINIITRKVSQEWTGQITLDGTAQGDNTYGNNYGAAFYLSGPIKTDKLGLTLRGGHYRRLSANGDYPVNQAEYDSGNYTGDIASFSGLGDSTQQNVGLRLALTPNRNHDILFDVDSNWQTYDNANGELGTLNTSIAPNRQGGGYDPEMKFNRQRYALTHLGRYSGSVSSDTSLVYDTTETIGRTNPMNAPRRPTDGDKRDLEYDNWVFDTKWTTPLFNERHNLTVGGQWREQHFKDTLVSAPLNQRQYQWALFAEDEWRIVDDLALTAGARYDRNEQFGGKWSPRGYLVWNATPMWTVKGGVSKGYKTPDINLMTDGIIGLGAQGTMPLLGNSQLKPESSTASELGLLFDDGEGLSGNLTAFHTKFKDKIDSQNVPNCLAVGGPAAGCLDLGVWERNGIPVANFSQRVNIDTATIQGFELGGRVPLGGGVSFNGNYTLTASEVTSGAKEGQPLGSQPRHALNLGLNWRINDQFNVWARGEYRAKQFNDMNWEKEQVFYNPYWLASTGGSYVVSKNVTLSASVFNLFDKNFVNYGPTKVGATTPAANANWSNSYRQVLEGRRLWVSANITF</sequence>
<evidence type="ECO:0000256" key="11">
    <source>
        <dbReference type="ARBA" id="ARBA00023237"/>
    </source>
</evidence>
<dbReference type="EMBL" id="CADILD010000002">
    <property type="protein sequence ID" value="CAB3880056.1"/>
    <property type="molecule type" value="Genomic_DNA"/>
</dbReference>